<feature type="domain" description="Phosphodiester glycosidase" evidence="2">
    <location>
        <begin position="238"/>
        <end position="424"/>
    </location>
</feature>
<protein>
    <recommendedName>
        <fullName evidence="2">Phosphodiester glycosidase domain-containing protein</fullName>
    </recommendedName>
</protein>
<dbReference type="Pfam" id="PF09992">
    <property type="entry name" value="NAGPA"/>
    <property type="match status" value="1"/>
</dbReference>
<dbReference type="Proteomes" id="UP000469185">
    <property type="component" value="Unassembled WGS sequence"/>
</dbReference>
<accession>A0A6N9YS34</accession>
<evidence type="ECO:0000256" key="1">
    <source>
        <dbReference type="SAM" id="SignalP"/>
    </source>
</evidence>
<dbReference type="SUPFAM" id="SSF49373">
    <property type="entry name" value="Invasin/intimin cell-adhesion fragments"/>
    <property type="match status" value="1"/>
</dbReference>
<evidence type="ECO:0000313" key="4">
    <source>
        <dbReference type="Proteomes" id="UP000469185"/>
    </source>
</evidence>
<sequence>MLNRDSSRRRRLGAVLSAGLIASSFSTAHGAEVSTFIAPPPHADILFADSARLETFRDERPVAPGTTLTSFEQYGPDAITGDATWLKGSLLTADLTQEVTLGRVFPGSVAKREELSTQANRAGAVAAVNASYFDIAKSGAPWGVAIQDGELLQSPHIDDPKGSCPECSVVVTEDGMAAIGEIVFEGTVSLPDGSTVPLDAINKPNLQIPSGIMAFTPEWGTYTRNRPTDDTDEKIEVLVVDGIVASVSAQPGQGQLEEGSFALVGRGEGVTPLASLAVGDAVSIEYDVRSTDDQRIRAAASGRQMLVAGGVPLKPRIADSDPEPHPRTAIGFSEDGSRMYMLTVDGRQPEFSTGVSLDELAEMMVELGAYTALNLDGGGSTTMVARQPGAEVVELVNRPSEIDDDEVRSGNLTQRPVPDGLGLFVPEGSGDLAGFWLETAVEPERATGGAFVPRLRTDRVFPGLTRTITATPYDEMYSPAELPAESGPSWKSDDPRVGRVDRSGVFTAKAPGETTVTASLGNAEGEFGITVLGELARIEASSEQIDLKAGDPTATFDVIGFDDAGYSAPIEPADVQLSYDEAALDIEVTDKGEFEISGDLFTGTELVELAVEDLTITVPVTFGLEEVVVDDFETTDSWNFWSLRASGEFSVTSNGFAGSGGQLDYDFTQSGETRGAGVWPVDDLLEIAGEPEAFRLKVNSDRAGLRARLEIVDANGTLRTVEPGFIEATGWQEITYAVPDNVVYPIKLRRIYFNEIDPTASYHGTTVIDELSALQPEPVELEEIVVDSFESTESWDLWTLRASGEWSGTTDGFAGSGGQLTYDFTQSDLTRGIGVWPADGHFAVPGKPTQFQLRVKADPPGLRARIEIVDALGVLRTVQPGFVEEPGWQELTYQVPNSVVYPIKLRRIYFNEIDPTASYHGTMVIDELTALTPKPTGVEQSEPVTDPLVEYGTQGKPGDWTFAVVSDLGVSADDPEGAAVQEARRTLGEMRDRGAGLVIVNGGLVAEGTAANFAFARRLLDDELTGVDYYYVPGEAERGEGSLAAFEAEFGTIPQVVDHRGVRFLLLDTTEESYRKSDWTQLPLIRDQLADASNDRDIASVVVVQSLPLRDVVPPYDVQLDDRKEAATLEWWLTEFREQSRKGAVLIGGAAGAFSAQRIDGVPQATNGAGSVAAVADAAYGGFAGWSLWEVGRKIKRDGMRVEFVPRADSLTVTAPATVAVGSTATVEAVITQGDEAVGVGYPMAAMWSGSKKVHIGSAKDAGRDHVAAFDPRTGTLTALGVGTIKLGVTVNSQTENLEIELTE</sequence>
<dbReference type="PANTHER" id="PTHR40446:SF2">
    <property type="entry name" value="N-ACETYLGLUCOSAMINE-1-PHOSPHODIESTER ALPHA-N-ACETYLGLUCOSAMINIDASE"/>
    <property type="match status" value="1"/>
</dbReference>
<dbReference type="InterPro" id="IPR029052">
    <property type="entry name" value="Metallo-depent_PP-like"/>
</dbReference>
<dbReference type="RefSeq" id="WP_163820635.1">
    <property type="nucleotide sequence ID" value="NZ_JAAGOB010000014.1"/>
</dbReference>
<evidence type="ECO:0000313" key="3">
    <source>
        <dbReference type="EMBL" id="NED97843.1"/>
    </source>
</evidence>
<dbReference type="EMBL" id="JAAGOB010000014">
    <property type="protein sequence ID" value="NED97843.1"/>
    <property type="molecule type" value="Genomic_DNA"/>
</dbReference>
<dbReference type="SUPFAM" id="SSF56300">
    <property type="entry name" value="Metallo-dependent phosphatases"/>
    <property type="match status" value="1"/>
</dbReference>
<feature type="chain" id="PRO_5027005142" description="Phosphodiester glycosidase domain-containing protein" evidence="1">
    <location>
        <begin position="31"/>
        <end position="1304"/>
    </location>
</feature>
<dbReference type="PANTHER" id="PTHR40446">
    <property type="entry name" value="N-ACETYLGLUCOSAMINE-1-PHOSPHODIESTER ALPHA-N-ACETYLGLUCOSAMINIDASE"/>
    <property type="match status" value="1"/>
</dbReference>
<reference evidence="3 4" key="1">
    <citation type="submission" date="2020-02" db="EMBL/GenBank/DDBJ databases">
        <authorList>
            <person name="Li X.-J."/>
            <person name="Feng X.-M."/>
        </authorList>
    </citation>
    <scope>NUCLEOTIDE SEQUENCE [LARGE SCALE GENOMIC DNA]</scope>
    <source>
        <strain evidence="3 4">CGMCC 4.7225</strain>
    </source>
</reference>
<dbReference type="Gene3D" id="2.60.40.1080">
    <property type="match status" value="1"/>
</dbReference>
<organism evidence="3 4">
    <name type="scientific">Phytoactinopolyspora alkaliphila</name>
    <dbReference type="NCBI Taxonomy" id="1783498"/>
    <lineage>
        <taxon>Bacteria</taxon>
        <taxon>Bacillati</taxon>
        <taxon>Actinomycetota</taxon>
        <taxon>Actinomycetes</taxon>
        <taxon>Jiangellales</taxon>
        <taxon>Jiangellaceae</taxon>
        <taxon>Phytoactinopolyspora</taxon>
    </lineage>
</organism>
<comment type="caution">
    <text evidence="3">The sequence shown here is derived from an EMBL/GenBank/DDBJ whole genome shotgun (WGS) entry which is preliminary data.</text>
</comment>
<feature type="signal peptide" evidence="1">
    <location>
        <begin position="1"/>
        <end position="30"/>
    </location>
</feature>
<proteinExistence type="predicted"/>
<evidence type="ECO:0000259" key="2">
    <source>
        <dbReference type="Pfam" id="PF09992"/>
    </source>
</evidence>
<dbReference type="InterPro" id="IPR008964">
    <property type="entry name" value="Invasin/intimin_cell_adhesion"/>
</dbReference>
<dbReference type="InterPro" id="IPR018711">
    <property type="entry name" value="NAGPA"/>
</dbReference>
<gene>
    <name evidence="3" type="ORF">G1H11_21325</name>
</gene>
<keyword evidence="1" id="KW-0732">Signal</keyword>
<name>A0A6N9YS34_9ACTN</name>
<keyword evidence="4" id="KW-1185">Reference proteome</keyword>
<dbReference type="Gene3D" id="3.60.21.10">
    <property type="match status" value="1"/>
</dbReference>